<dbReference type="InterPro" id="IPR016181">
    <property type="entry name" value="Acyl_CoA_acyltransferase"/>
</dbReference>
<keyword evidence="4" id="KW-0443">Lipid metabolism</keyword>
<evidence type="ECO:0000313" key="7">
    <source>
        <dbReference type="EMBL" id="MBB4682208.1"/>
    </source>
</evidence>
<dbReference type="EMBL" id="JACHMH010000001">
    <property type="protein sequence ID" value="MBB4682208.1"/>
    <property type="molecule type" value="Genomic_DNA"/>
</dbReference>
<comment type="pathway">
    <text evidence="1">Lipid metabolism.</text>
</comment>
<sequence>MTQSRLLVSTAAKGADLSDDAPRYSLLVARDSEEVRAAQRLRYRVFAEEMGANISCRTAGVDEDYFDEFCDHLVVRDDRSQEIVGTYRMLPPERAAAAGRLYSDTEFELSALNPLRESLVEAGRSCVHPDHRTGSVVGLVWAGIARYMLLSGHSWLAGCASVPLTDGGSYAASVWDIVRTRHYAPEEYRVTPRNPWDPDGVERIPQATLPALLKGYLRIGAWVCGRPAHDPEFGVADMYVLLSMQRVDPRYLNFLLGPEFAQLRKGQGALPPEPRTGATPSGSAQPPVRRGSP</sequence>
<keyword evidence="2" id="KW-0444">Lipid biosynthesis</keyword>
<dbReference type="Pfam" id="PF13444">
    <property type="entry name" value="Acetyltransf_5"/>
    <property type="match status" value="1"/>
</dbReference>
<evidence type="ECO:0000256" key="2">
    <source>
        <dbReference type="ARBA" id="ARBA00022516"/>
    </source>
</evidence>
<reference evidence="7 8" key="1">
    <citation type="submission" date="2020-08" db="EMBL/GenBank/DDBJ databases">
        <title>Sequencing the genomes of 1000 actinobacteria strains.</title>
        <authorList>
            <person name="Klenk H.-P."/>
        </authorList>
    </citation>
    <scope>NUCLEOTIDE SEQUENCE [LARGE SCALE GENOMIC DNA]</scope>
    <source>
        <strain evidence="7 8">DSM 44230</strain>
    </source>
</reference>
<evidence type="ECO:0000313" key="8">
    <source>
        <dbReference type="Proteomes" id="UP000533598"/>
    </source>
</evidence>
<comment type="caution">
    <text evidence="7">The sequence shown here is derived from an EMBL/GenBank/DDBJ whole genome shotgun (WGS) entry which is preliminary data.</text>
</comment>
<dbReference type="SUPFAM" id="SSF55729">
    <property type="entry name" value="Acyl-CoA N-acyltransferases (Nat)"/>
    <property type="match status" value="1"/>
</dbReference>
<dbReference type="AlphaFoldDB" id="A0A7W7FZ00"/>
<dbReference type="Proteomes" id="UP000533598">
    <property type="component" value="Unassembled WGS sequence"/>
</dbReference>
<keyword evidence="8" id="KW-1185">Reference proteome</keyword>
<accession>A0A7W7FZ00</accession>
<dbReference type="RefSeq" id="WP_185009323.1">
    <property type="nucleotide sequence ID" value="NZ_BAAAUI010000037.1"/>
</dbReference>
<name>A0A7W7FZ00_9PSEU</name>
<dbReference type="GO" id="GO:0016746">
    <property type="term" value="F:acyltransferase activity"/>
    <property type="evidence" value="ECO:0007669"/>
    <property type="project" value="UniProtKB-KW"/>
</dbReference>
<keyword evidence="5" id="KW-0012">Acyltransferase</keyword>
<dbReference type="PANTHER" id="PTHR37323:SF1">
    <property type="entry name" value="L-ORNITHINE N(ALPHA)-ACYLTRANSFERASE"/>
    <property type="match status" value="1"/>
</dbReference>
<keyword evidence="3" id="KW-0808">Transferase</keyword>
<organism evidence="7 8">
    <name type="scientific">Crossiella cryophila</name>
    <dbReference type="NCBI Taxonomy" id="43355"/>
    <lineage>
        <taxon>Bacteria</taxon>
        <taxon>Bacillati</taxon>
        <taxon>Actinomycetota</taxon>
        <taxon>Actinomycetes</taxon>
        <taxon>Pseudonocardiales</taxon>
        <taxon>Pseudonocardiaceae</taxon>
        <taxon>Crossiella</taxon>
    </lineage>
</organism>
<dbReference type="Gene3D" id="3.40.630.30">
    <property type="match status" value="1"/>
</dbReference>
<dbReference type="GO" id="GO:0006629">
    <property type="term" value="P:lipid metabolic process"/>
    <property type="evidence" value="ECO:0007669"/>
    <property type="project" value="UniProtKB-KW"/>
</dbReference>
<dbReference type="InterPro" id="IPR052351">
    <property type="entry name" value="Ornithine_N-alpha-AT"/>
</dbReference>
<evidence type="ECO:0000256" key="3">
    <source>
        <dbReference type="ARBA" id="ARBA00022679"/>
    </source>
</evidence>
<evidence type="ECO:0000256" key="1">
    <source>
        <dbReference type="ARBA" id="ARBA00005189"/>
    </source>
</evidence>
<gene>
    <name evidence="7" type="ORF">HNR67_008326</name>
</gene>
<dbReference type="PANTHER" id="PTHR37323">
    <property type="entry name" value="GCN5-RELATED N-ACETYLTRANSFERASE"/>
    <property type="match status" value="1"/>
</dbReference>
<proteinExistence type="predicted"/>
<evidence type="ECO:0000256" key="5">
    <source>
        <dbReference type="ARBA" id="ARBA00023315"/>
    </source>
</evidence>
<evidence type="ECO:0000256" key="4">
    <source>
        <dbReference type="ARBA" id="ARBA00023098"/>
    </source>
</evidence>
<protein>
    <submittedName>
        <fullName evidence="7">Putative hemolysin</fullName>
    </submittedName>
</protein>
<feature type="region of interest" description="Disordered" evidence="6">
    <location>
        <begin position="265"/>
        <end position="293"/>
    </location>
</feature>
<evidence type="ECO:0000256" key="6">
    <source>
        <dbReference type="SAM" id="MobiDB-lite"/>
    </source>
</evidence>